<dbReference type="InterPro" id="IPR000182">
    <property type="entry name" value="GNAT_dom"/>
</dbReference>
<comment type="caution">
    <text evidence="2">The sequence shown here is derived from an EMBL/GenBank/DDBJ whole genome shotgun (WGS) entry which is preliminary data.</text>
</comment>
<dbReference type="PROSITE" id="PS51186">
    <property type="entry name" value="GNAT"/>
    <property type="match status" value="1"/>
</dbReference>
<evidence type="ECO:0000313" key="2">
    <source>
        <dbReference type="EMBL" id="KXF80751.1"/>
    </source>
</evidence>
<evidence type="ECO:0000313" key="3">
    <source>
        <dbReference type="Proteomes" id="UP000070529"/>
    </source>
</evidence>
<dbReference type="InterPro" id="IPR016181">
    <property type="entry name" value="Acyl_CoA_acyltransferase"/>
</dbReference>
<dbReference type="Gene3D" id="3.40.630.30">
    <property type="match status" value="1"/>
</dbReference>
<organism evidence="2 3">
    <name type="scientific">Enterovibrio coralii</name>
    <dbReference type="NCBI Taxonomy" id="294935"/>
    <lineage>
        <taxon>Bacteria</taxon>
        <taxon>Pseudomonadati</taxon>
        <taxon>Pseudomonadota</taxon>
        <taxon>Gammaproteobacteria</taxon>
        <taxon>Vibrionales</taxon>
        <taxon>Vibrionaceae</taxon>
        <taxon>Enterovibrio</taxon>
    </lineage>
</organism>
<evidence type="ECO:0000259" key="1">
    <source>
        <dbReference type="PROSITE" id="PS51186"/>
    </source>
</evidence>
<sequence length="137" mass="15657">MKFSLTTEPTTADIEEIRAHLIRFNDEKLNGVQEEPAAIFVTDDDGNKVAGITAEIWGKWLLIKLLWVNDTYRSHQLGKTLLVQMENHAMSKGCQKSLVETFSFQARSFYEKQGYVCQLTLDDYPVSTATHFLVKQL</sequence>
<dbReference type="OrthoDB" id="9787920at2"/>
<feature type="domain" description="N-acetyltransferase" evidence="1">
    <location>
        <begin position="1"/>
        <end position="137"/>
    </location>
</feature>
<dbReference type="Pfam" id="PF00583">
    <property type="entry name" value="Acetyltransf_1"/>
    <property type="match status" value="1"/>
</dbReference>
<protein>
    <recommendedName>
        <fullName evidence="1">N-acetyltransferase domain-containing protein</fullName>
    </recommendedName>
</protein>
<dbReference type="Proteomes" id="UP000070529">
    <property type="component" value="Unassembled WGS sequence"/>
</dbReference>
<gene>
    <name evidence="2" type="ORF">ATN88_15810</name>
</gene>
<dbReference type="GO" id="GO:0016747">
    <property type="term" value="F:acyltransferase activity, transferring groups other than amino-acyl groups"/>
    <property type="evidence" value="ECO:0007669"/>
    <property type="project" value="InterPro"/>
</dbReference>
<dbReference type="RefSeq" id="WP_067418625.1">
    <property type="nucleotide sequence ID" value="NZ_LNTY01000049.1"/>
</dbReference>
<dbReference type="STRING" id="294935.ATN88_15810"/>
<dbReference type="CDD" id="cd04301">
    <property type="entry name" value="NAT_SF"/>
    <property type="match status" value="1"/>
</dbReference>
<dbReference type="SUPFAM" id="SSF55729">
    <property type="entry name" value="Acyl-CoA N-acyltransferases (Nat)"/>
    <property type="match status" value="1"/>
</dbReference>
<keyword evidence="3" id="KW-1185">Reference proteome</keyword>
<dbReference type="AlphaFoldDB" id="A0A135I5N7"/>
<name>A0A135I5N7_9GAMM</name>
<accession>A0A135I5N7</accession>
<reference evidence="2 3" key="1">
    <citation type="submission" date="2015-11" db="EMBL/GenBank/DDBJ databases">
        <title>Genomic Taxonomy of the Vibrionaceae.</title>
        <authorList>
            <person name="Gomez-Gil B."/>
            <person name="Enciso-Ibarra J."/>
        </authorList>
    </citation>
    <scope>NUCLEOTIDE SEQUENCE [LARGE SCALE GENOMIC DNA]</scope>
    <source>
        <strain evidence="2 3">CAIM 912</strain>
    </source>
</reference>
<proteinExistence type="predicted"/>
<dbReference type="EMBL" id="LNTY01000049">
    <property type="protein sequence ID" value="KXF80751.1"/>
    <property type="molecule type" value="Genomic_DNA"/>
</dbReference>